<feature type="non-terminal residue" evidence="2">
    <location>
        <position position="1"/>
    </location>
</feature>
<dbReference type="Proteomes" id="UP000485058">
    <property type="component" value="Unassembled WGS sequence"/>
</dbReference>
<gene>
    <name evidence="2" type="ORF">HaLaN_29509</name>
</gene>
<protein>
    <recommendedName>
        <fullName evidence="4">ABC transmembrane type-1 domain-containing protein</fullName>
    </recommendedName>
</protein>
<keyword evidence="1" id="KW-0812">Transmembrane</keyword>
<proteinExistence type="predicted"/>
<dbReference type="AlphaFoldDB" id="A0A6A0AE67"/>
<keyword evidence="1" id="KW-0472">Membrane</keyword>
<evidence type="ECO:0008006" key="4">
    <source>
        <dbReference type="Google" id="ProtNLM"/>
    </source>
</evidence>
<dbReference type="EMBL" id="BLLF01005028">
    <property type="protein sequence ID" value="GFH30623.1"/>
    <property type="molecule type" value="Genomic_DNA"/>
</dbReference>
<sequence length="74" mass="8147">MGREGLNQLQRWLSWWVLKSPDAKDAPVGRTRVLPLIRKLISLIAADRLLLAAAFCFMVAAAAAELAVPHFCTS</sequence>
<evidence type="ECO:0000313" key="2">
    <source>
        <dbReference type="EMBL" id="GFH30623.1"/>
    </source>
</evidence>
<feature type="non-terminal residue" evidence="2">
    <location>
        <position position="74"/>
    </location>
</feature>
<organism evidence="2 3">
    <name type="scientific">Haematococcus lacustris</name>
    <name type="common">Green alga</name>
    <name type="synonym">Haematococcus pluvialis</name>
    <dbReference type="NCBI Taxonomy" id="44745"/>
    <lineage>
        <taxon>Eukaryota</taxon>
        <taxon>Viridiplantae</taxon>
        <taxon>Chlorophyta</taxon>
        <taxon>core chlorophytes</taxon>
        <taxon>Chlorophyceae</taxon>
        <taxon>CS clade</taxon>
        <taxon>Chlamydomonadales</taxon>
        <taxon>Haematococcaceae</taxon>
        <taxon>Haematococcus</taxon>
    </lineage>
</organism>
<reference evidence="2 3" key="1">
    <citation type="submission" date="2020-02" db="EMBL/GenBank/DDBJ databases">
        <title>Draft genome sequence of Haematococcus lacustris strain NIES-144.</title>
        <authorList>
            <person name="Morimoto D."/>
            <person name="Nakagawa S."/>
            <person name="Yoshida T."/>
            <person name="Sawayama S."/>
        </authorList>
    </citation>
    <scope>NUCLEOTIDE SEQUENCE [LARGE SCALE GENOMIC DNA]</scope>
    <source>
        <strain evidence="2 3">NIES-144</strain>
    </source>
</reference>
<feature type="transmembrane region" description="Helical" evidence="1">
    <location>
        <begin position="40"/>
        <end position="64"/>
    </location>
</feature>
<comment type="caution">
    <text evidence="2">The sequence shown here is derived from an EMBL/GenBank/DDBJ whole genome shotgun (WGS) entry which is preliminary data.</text>
</comment>
<accession>A0A6A0AE67</accession>
<keyword evidence="3" id="KW-1185">Reference proteome</keyword>
<evidence type="ECO:0000256" key="1">
    <source>
        <dbReference type="SAM" id="Phobius"/>
    </source>
</evidence>
<keyword evidence="1" id="KW-1133">Transmembrane helix</keyword>
<evidence type="ECO:0000313" key="3">
    <source>
        <dbReference type="Proteomes" id="UP000485058"/>
    </source>
</evidence>
<name>A0A6A0AE67_HAELA</name>